<dbReference type="AlphaFoldDB" id="A0A1B3BAF4"/>
<evidence type="ECO:0000313" key="1">
    <source>
        <dbReference type="EMBL" id="AOE49763.1"/>
    </source>
</evidence>
<name>A0A1B3BAF4_9GAMM</name>
<dbReference type="Proteomes" id="UP000094147">
    <property type="component" value="Chromosome"/>
</dbReference>
<evidence type="ECO:0000313" key="2">
    <source>
        <dbReference type="Proteomes" id="UP000094147"/>
    </source>
</evidence>
<accession>A0A1B3BAF4</accession>
<proteinExistence type="predicted"/>
<keyword evidence="2" id="KW-1185">Reference proteome</keyword>
<dbReference type="OrthoDB" id="6188902at2"/>
<sequence length="406" mass="45639">MSKTLSRKELSLIGREGERIKIGLSNLVDAFPNHAKTITGMSKWLGANKSTCQRMVETINKADTGLEVIDSLPGPAGIKGFIKLAESKGSNESLLEEARSVVQRFENLIYDFSRSHSALKKLIRESSSVKETTNSKRDNRAALFESVKKITGETMESSFAAFILKESEQDSNYIQQFTLTYYDSCETSEHSRPLMMPIAPVENKILSGEPDIVSQEQVKGSNLPLFSVIKEFTSSSITENLDKFELDGDVMVIPTKLGRSNLNFGAIQHYPKLQQSPFHGGKKVSCVGLQTRYPTRIQYIACFLEKTFAMRSVANAGVYAGGSDIAGISSSDLLWYDRFHDEADLRLSEPYDDFNEKLDYPLANELVDNLFSMSGCQRDQYTCFLMKVEYPIWSATYRMFFQYAVD</sequence>
<gene>
    <name evidence="1" type="ORF">KS2013_1043</name>
</gene>
<protein>
    <submittedName>
        <fullName evidence="1">Uncharacterized protein</fullName>
    </submittedName>
</protein>
<dbReference type="EMBL" id="CP012418">
    <property type="protein sequence ID" value="AOE49763.1"/>
    <property type="molecule type" value="Genomic_DNA"/>
</dbReference>
<dbReference type="KEGG" id="ksd:KS2013_1043"/>
<dbReference type="RefSeq" id="WP_068990775.1">
    <property type="nucleotide sequence ID" value="NZ_CP012418.1"/>
</dbReference>
<organism evidence="1 2">
    <name type="scientific">Kangiella sediminilitoris</name>
    <dbReference type="NCBI Taxonomy" id="1144748"/>
    <lineage>
        <taxon>Bacteria</taxon>
        <taxon>Pseudomonadati</taxon>
        <taxon>Pseudomonadota</taxon>
        <taxon>Gammaproteobacteria</taxon>
        <taxon>Kangiellales</taxon>
        <taxon>Kangiellaceae</taxon>
        <taxon>Kangiella</taxon>
    </lineage>
</organism>
<reference evidence="2" key="1">
    <citation type="submission" date="2015-08" db="EMBL/GenBank/DDBJ databases">
        <authorList>
            <person name="Kim K.M."/>
        </authorList>
    </citation>
    <scope>NUCLEOTIDE SEQUENCE [LARGE SCALE GENOMIC DNA]</scope>
    <source>
        <strain evidence="2">KCTC 23892</strain>
    </source>
</reference>